<proteinExistence type="predicted"/>
<keyword evidence="3" id="KW-1185">Reference proteome</keyword>
<dbReference type="AlphaFoldDB" id="C0NDZ3"/>
<evidence type="ECO:0000256" key="1">
    <source>
        <dbReference type="SAM" id="MobiDB-lite"/>
    </source>
</evidence>
<dbReference type="EMBL" id="GG663364">
    <property type="protein sequence ID" value="EEH10441.1"/>
    <property type="molecule type" value="Genomic_DNA"/>
</dbReference>
<reference evidence="2" key="1">
    <citation type="submission" date="2009-02" db="EMBL/GenBank/DDBJ databases">
        <title>The Genome Sequence of Ajellomyces capsulatus strain G186AR.</title>
        <authorList>
            <consortium name="The Broad Institute Genome Sequencing Platform"/>
            <person name="Champion M."/>
            <person name="Cuomo C."/>
            <person name="Ma L.-J."/>
            <person name="Henn M.R."/>
            <person name="Sil A."/>
            <person name="Goldman B."/>
            <person name="Young S.K."/>
            <person name="Kodira C.D."/>
            <person name="Zeng Q."/>
            <person name="Koehrsen M."/>
            <person name="Alvarado L."/>
            <person name="Berlin A."/>
            <person name="Borenstein D."/>
            <person name="Chen Z."/>
            <person name="Engels R."/>
            <person name="Freedman E."/>
            <person name="Gellesch M."/>
            <person name="Goldberg J."/>
            <person name="Griggs A."/>
            <person name="Gujja S."/>
            <person name="Heiman D."/>
            <person name="Hepburn T."/>
            <person name="Howarth C."/>
            <person name="Jen D."/>
            <person name="Larson L."/>
            <person name="Lewis B."/>
            <person name="Mehta T."/>
            <person name="Park D."/>
            <person name="Pearson M."/>
            <person name="Roberts A."/>
            <person name="Saif S."/>
            <person name="Shea T."/>
            <person name="Shenoy N."/>
            <person name="Sisk P."/>
            <person name="Stolte C."/>
            <person name="Sykes S."/>
            <person name="Walk T."/>
            <person name="White J."/>
            <person name="Yandava C."/>
            <person name="Klein B."/>
            <person name="McEwen J.G."/>
            <person name="Puccia R."/>
            <person name="Goldman G.H."/>
            <person name="Felipe M.S."/>
            <person name="Nino-Vega G."/>
            <person name="San-Blas G."/>
            <person name="Taylor J."/>
            <person name="Mendoza L."/>
            <person name="Galagan J."/>
            <person name="Nusbaum C."/>
            <person name="Birren B."/>
        </authorList>
    </citation>
    <scope>NUCLEOTIDE SEQUENCE</scope>
    <source>
        <strain evidence="2">G186AR</strain>
    </source>
</reference>
<dbReference type="HOGENOM" id="CLU_1958941_0_0_1"/>
<feature type="compositionally biased region" description="Basic and acidic residues" evidence="1">
    <location>
        <begin position="17"/>
        <end position="38"/>
    </location>
</feature>
<protein>
    <submittedName>
        <fullName evidence="2">Uncharacterized protein</fullName>
    </submittedName>
</protein>
<dbReference type="InParanoid" id="C0NDZ3"/>
<evidence type="ECO:0000313" key="3">
    <source>
        <dbReference type="Proteomes" id="UP000001631"/>
    </source>
</evidence>
<organism evidence="2 3">
    <name type="scientific">Ajellomyces capsulatus (strain G186AR / H82 / ATCC MYA-2454 / RMSCC 2432)</name>
    <name type="common">Darling's disease fungus</name>
    <name type="synonym">Histoplasma capsulatum</name>
    <dbReference type="NCBI Taxonomy" id="447093"/>
    <lineage>
        <taxon>Eukaryota</taxon>
        <taxon>Fungi</taxon>
        <taxon>Dikarya</taxon>
        <taxon>Ascomycota</taxon>
        <taxon>Pezizomycotina</taxon>
        <taxon>Eurotiomycetes</taxon>
        <taxon>Eurotiomycetidae</taxon>
        <taxon>Onygenales</taxon>
        <taxon>Ajellomycetaceae</taxon>
        <taxon>Histoplasma</taxon>
    </lineage>
</organism>
<dbReference type="RefSeq" id="XP_045290921.1">
    <property type="nucleotide sequence ID" value="XM_045429135.1"/>
</dbReference>
<feature type="region of interest" description="Disordered" evidence="1">
    <location>
        <begin position="1"/>
        <end position="45"/>
    </location>
</feature>
<gene>
    <name evidence="2" type="ORF">HCBG_02086</name>
</gene>
<evidence type="ECO:0000313" key="2">
    <source>
        <dbReference type="EMBL" id="EEH10441.1"/>
    </source>
</evidence>
<dbReference type="Proteomes" id="UP000001631">
    <property type="component" value="Unassembled WGS sequence"/>
</dbReference>
<name>C0NDZ3_AJECG</name>
<dbReference type="GeneID" id="69035102"/>
<accession>C0NDZ3</accession>
<sequence>MQSSIVGSRINGILEGGGREGEEGGVGEERRSIEDERPSGGAETKWKLGALVAHPGTTSTGNRKYPFQVPFLGLYNCQNGDEAGGSMRNQLGQAAFTCSCPGRTGLECTPNASKRGLAVWPKEARQGA</sequence>